<accession>A0AC61R7H2</accession>
<organism evidence="1 2">
    <name type="scientific">Dubosiella muris</name>
    <dbReference type="NCBI Taxonomy" id="3038133"/>
    <lineage>
        <taxon>Bacteria</taxon>
        <taxon>Bacillati</taxon>
        <taxon>Bacillota</taxon>
        <taxon>Erysipelotrichia</taxon>
        <taxon>Erysipelotrichales</taxon>
        <taxon>Erysipelotrichaceae</taxon>
        <taxon>Dubosiella</taxon>
    </lineage>
</organism>
<name>A0AC61R7H2_9FIRM</name>
<comment type="caution">
    <text evidence="1">The sequence shown here is derived from an EMBL/GenBank/DDBJ whole genome shotgun (WGS) entry which is preliminary data.</text>
</comment>
<reference evidence="1" key="1">
    <citation type="submission" date="2019-04" db="EMBL/GenBank/DDBJ databases">
        <title>Microbes associate with the intestines of laboratory mice.</title>
        <authorList>
            <person name="Navarre W."/>
            <person name="Wong E."/>
            <person name="Huang K."/>
            <person name="Tropini C."/>
            <person name="Ng K."/>
            <person name="Yu B."/>
        </authorList>
    </citation>
    <scope>NUCLEOTIDE SEQUENCE</scope>
    <source>
        <strain evidence="1">NM09_H32</strain>
    </source>
</reference>
<dbReference type="EMBL" id="SRYG01000009">
    <property type="protein sequence ID" value="TGY66142.1"/>
    <property type="molecule type" value="Genomic_DNA"/>
</dbReference>
<evidence type="ECO:0000313" key="1">
    <source>
        <dbReference type="EMBL" id="TGY66142.1"/>
    </source>
</evidence>
<proteinExistence type="predicted"/>
<keyword evidence="1" id="KW-0813">Transport</keyword>
<sequence>MDTSLIFLDADFASKDELFETMSGWLLEHGYVNDTYQGALARRERQFPTGLKIPGHQLAIPHTDSECIERPGLVFIRPRKPLAFQEMCSGDPVDAEMIFILLVKNKSDQMPLLSGLMSRFNDRALMDRLSSEKKPEVIAELLKSCVKGDAVCLS</sequence>
<gene>
    <name evidence="1" type="ORF">E5336_05630</name>
</gene>
<keyword evidence="1" id="KW-0762">Sugar transport</keyword>
<evidence type="ECO:0000313" key="2">
    <source>
        <dbReference type="Proteomes" id="UP000308836"/>
    </source>
</evidence>
<protein>
    <submittedName>
        <fullName evidence="1">PTS sugar transporter subunit IIA</fullName>
    </submittedName>
</protein>
<dbReference type="Proteomes" id="UP000308836">
    <property type="component" value="Unassembled WGS sequence"/>
</dbReference>
<keyword evidence="2" id="KW-1185">Reference proteome</keyword>